<gene>
    <name evidence="1" type="ORF">LCGC14_3073730</name>
</gene>
<evidence type="ECO:0000313" key="1">
    <source>
        <dbReference type="EMBL" id="KKK55521.1"/>
    </source>
</evidence>
<protein>
    <submittedName>
        <fullName evidence="1">Uncharacterized protein</fullName>
    </submittedName>
</protein>
<dbReference type="EMBL" id="LAZR01065449">
    <property type="protein sequence ID" value="KKK55521.1"/>
    <property type="molecule type" value="Genomic_DNA"/>
</dbReference>
<proteinExistence type="predicted"/>
<reference evidence="1" key="1">
    <citation type="journal article" date="2015" name="Nature">
        <title>Complex archaea that bridge the gap between prokaryotes and eukaryotes.</title>
        <authorList>
            <person name="Spang A."/>
            <person name="Saw J.H."/>
            <person name="Jorgensen S.L."/>
            <person name="Zaremba-Niedzwiedzka K."/>
            <person name="Martijn J."/>
            <person name="Lind A.E."/>
            <person name="van Eijk R."/>
            <person name="Schleper C."/>
            <person name="Guy L."/>
            <person name="Ettema T.J."/>
        </authorList>
    </citation>
    <scope>NUCLEOTIDE SEQUENCE</scope>
</reference>
<accession>A0A0F8Z608</accession>
<sequence>MHASFQQLAEEQGKTYLGVTADVMTKQNMYLGFQEQQHVDMLKFREQNKQAYALQATQLEIGIEQMKMSGMENLANWIIETPTFSMDIAPLVTMMGDLAQTQMATETAYDLANPQPQPLGSSGAYSGLAQVDQRSKINRAKQKRTQSLGY</sequence>
<name>A0A0F8Z608_9ZZZZ</name>
<dbReference type="AlphaFoldDB" id="A0A0F8Z608"/>
<organism evidence="1">
    <name type="scientific">marine sediment metagenome</name>
    <dbReference type="NCBI Taxonomy" id="412755"/>
    <lineage>
        <taxon>unclassified sequences</taxon>
        <taxon>metagenomes</taxon>
        <taxon>ecological metagenomes</taxon>
    </lineage>
</organism>
<comment type="caution">
    <text evidence="1">The sequence shown here is derived from an EMBL/GenBank/DDBJ whole genome shotgun (WGS) entry which is preliminary data.</text>
</comment>